<gene>
    <name evidence="7" type="ORF">G7Y29_03630</name>
</gene>
<organism evidence="7 8">
    <name type="scientific">Corynebacterium qintianiae</name>
    <dbReference type="NCBI Taxonomy" id="2709392"/>
    <lineage>
        <taxon>Bacteria</taxon>
        <taxon>Bacillati</taxon>
        <taxon>Actinomycetota</taxon>
        <taxon>Actinomycetes</taxon>
        <taxon>Mycobacteriales</taxon>
        <taxon>Corynebacteriaceae</taxon>
        <taxon>Corynebacterium</taxon>
    </lineage>
</organism>
<dbReference type="AlphaFoldDB" id="A0A7T0PFI0"/>
<evidence type="ECO:0000313" key="7">
    <source>
        <dbReference type="EMBL" id="QPK83895.1"/>
    </source>
</evidence>
<feature type="domain" description="NmrA-like" evidence="6">
    <location>
        <begin position="3"/>
        <end position="156"/>
    </location>
</feature>
<dbReference type="GO" id="GO:0033013">
    <property type="term" value="P:tetrapyrrole metabolic process"/>
    <property type="evidence" value="ECO:0007669"/>
    <property type="project" value="UniProtKB-ARBA"/>
</dbReference>
<evidence type="ECO:0000256" key="4">
    <source>
        <dbReference type="ARBA" id="ARBA00022989"/>
    </source>
</evidence>
<dbReference type="Gene3D" id="1.20.1260.100">
    <property type="entry name" value="TspO/MBR protein"/>
    <property type="match status" value="1"/>
</dbReference>
<protein>
    <submittedName>
        <fullName evidence="7">SDR family NAD(P)-dependent oxidoreductase</fullName>
    </submittedName>
</protein>
<evidence type="ECO:0000256" key="2">
    <source>
        <dbReference type="ARBA" id="ARBA00007524"/>
    </source>
</evidence>
<reference evidence="7 8" key="1">
    <citation type="submission" date="2020-11" db="EMBL/GenBank/DDBJ databases">
        <title>Corynebacterium sp. MC1420.</title>
        <authorList>
            <person name="Zhou J."/>
        </authorList>
    </citation>
    <scope>NUCLEOTIDE SEQUENCE [LARGE SCALE GENOMIC DNA]</scope>
    <source>
        <strain evidence="7 8">MC1420</strain>
    </source>
</reference>
<dbReference type="GO" id="GO:0016020">
    <property type="term" value="C:membrane"/>
    <property type="evidence" value="ECO:0007669"/>
    <property type="project" value="UniProtKB-SubCell"/>
</dbReference>
<evidence type="ECO:0000259" key="6">
    <source>
        <dbReference type="Pfam" id="PF05368"/>
    </source>
</evidence>
<proteinExistence type="inferred from homology"/>
<dbReference type="InterPro" id="IPR038330">
    <property type="entry name" value="TspO/MBR-related_sf"/>
</dbReference>
<accession>A0A7T0PFI0</accession>
<evidence type="ECO:0000256" key="5">
    <source>
        <dbReference type="ARBA" id="ARBA00023136"/>
    </source>
</evidence>
<dbReference type="Pfam" id="PF05368">
    <property type="entry name" value="NmrA"/>
    <property type="match status" value="1"/>
</dbReference>
<dbReference type="Proteomes" id="UP000594586">
    <property type="component" value="Chromosome"/>
</dbReference>
<dbReference type="Pfam" id="PF03073">
    <property type="entry name" value="TspO_MBR"/>
    <property type="match status" value="1"/>
</dbReference>
<dbReference type="PANTHER" id="PTHR10057:SF0">
    <property type="entry name" value="TRANSLOCATOR PROTEIN"/>
    <property type="match status" value="1"/>
</dbReference>
<dbReference type="InterPro" id="IPR036291">
    <property type="entry name" value="NAD(P)-bd_dom_sf"/>
</dbReference>
<dbReference type="SUPFAM" id="SSF51735">
    <property type="entry name" value="NAD(P)-binding Rossmann-fold domains"/>
    <property type="match status" value="1"/>
</dbReference>
<dbReference type="FunFam" id="1.20.1260.100:FF:000001">
    <property type="entry name" value="translocator protein 2"/>
    <property type="match status" value="1"/>
</dbReference>
<dbReference type="RefSeq" id="WP_165002032.1">
    <property type="nucleotide sequence ID" value="NZ_CP064955.1"/>
</dbReference>
<keyword evidence="4" id="KW-1133">Transmembrane helix</keyword>
<name>A0A7T0PFI0_9CORY</name>
<sequence>MKLALVTGATGFIGQRVVLDLVKKGWRVRCLCRSLDKAMSMPWAKYVDSGEVEVVVGDAAERADVERALDGVDCAWYLLHSMSSGSGFAEKEAGMARQFGEVAAEKSVGRIVYLGGLHPEGPEAADMSEHLASRVRVGEELRSAGVPTAALQAGVVIGDGSLSFKLLRHVSERVPTFAAPRWITNRITPISVRDVVHYLVAAADLSPEQDRAFDIGGPDTMPYVDMMQRYTQVKGVNRRPFLAAPIMTRRFASFGLSVLTPLSMKEILPIFDSVSSDTVLEERDLESLVGTPEGGNQPFDEAVAIAAEGTDAGRYGRIATTVHLSVLAAAVAGSLLTDPDSREYRNLKKPSWQPPAAAFPLVWTLLYVDLAVISTTTIADSLEEGEPDAARGDALALAGNLVLNAGWSGVFFRSRRRGLSTAWAAALAASSADLVRRAYRRSPTRAALLAPYPLWCAFATVLTGRIARLNQS</sequence>
<evidence type="ECO:0000256" key="1">
    <source>
        <dbReference type="ARBA" id="ARBA00004141"/>
    </source>
</evidence>
<dbReference type="InterPro" id="IPR008030">
    <property type="entry name" value="NmrA-like"/>
</dbReference>
<dbReference type="InterPro" id="IPR004307">
    <property type="entry name" value="TspO_MBR"/>
</dbReference>
<evidence type="ECO:0000256" key="3">
    <source>
        <dbReference type="ARBA" id="ARBA00022692"/>
    </source>
</evidence>
<keyword evidence="5" id="KW-0472">Membrane</keyword>
<comment type="similarity">
    <text evidence="2">Belongs to the TspO/BZRP family.</text>
</comment>
<keyword evidence="3" id="KW-0812">Transmembrane</keyword>
<dbReference type="EMBL" id="CP064955">
    <property type="protein sequence ID" value="QPK83895.1"/>
    <property type="molecule type" value="Genomic_DNA"/>
</dbReference>
<evidence type="ECO:0000313" key="8">
    <source>
        <dbReference type="Proteomes" id="UP000594586"/>
    </source>
</evidence>
<dbReference type="Gene3D" id="3.40.50.720">
    <property type="entry name" value="NAD(P)-binding Rossmann-like Domain"/>
    <property type="match status" value="1"/>
</dbReference>
<dbReference type="KEGG" id="cqn:G7Y29_03630"/>
<dbReference type="CDD" id="cd15904">
    <property type="entry name" value="TSPO_MBR"/>
    <property type="match status" value="1"/>
</dbReference>
<dbReference type="PANTHER" id="PTHR10057">
    <property type="entry name" value="PERIPHERAL-TYPE BENZODIAZEPINE RECEPTOR"/>
    <property type="match status" value="1"/>
</dbReference>
<comment type="subcellular location">
    <subcellularLocation>
        <location evidence="1">Membrane</location>
        <topology evidence="1">Multi-pass membrane protein</topology>
    </subcellularLocation>
</comment>
<keyword evidence="8" id="KW-1185">Reference proteome</keyword>